<keyword evidence="3" id="KW-1185">Reference proteome</keyword>
<organism evidence="2 3">
    <name type="scientific">Dryococelus australis</name>
    <dbReference type="NCBI Taxonomy" id="614101"/>
    <lineage>
        <taxon>Eukaryota</taxon>
        <taxon>Metazoa</taxon>
        <taxon>Ecdysozoa</taxon>
        <taxon>Arthropoda</taxon>
        <taxon>Hexapoda</taxon>
        <taxon>Insecta</taxon>
        <taxon>Pterygota</taxon>
        <taxon>Neoptera</taxon>
        <taxon>Polyneoptera</taxon>
        <taxon>Phasmatodea</taxon>
        <taxon>Verophasmatodea</taxon>
        <taxon>Anareolatae</taxon>
        <taxon>Phasmatidae</taxon>
        <taxon>Eurycanthinae</taxon>
        <taxon>Dryococelus</taxon>
    </lineage>
</organism>
<dbReference type="EMBL" id="JARBHB010000006">
    <property type="protein sequence ID" value="KAJ8882270.1"/>
    <property type="molecule type" value="Genomic_DNA"/>
</dbReference>
<feature type="region of interest" description="Disordered" evidence="1">
    <location>
        <begin position="321"/>
        <end position="401"/>
    </location>
</feature>
<feature type="compositionally biased region" description="Basic residues" evidence="1">
    <location>
        <begin position="352"/>
        <end position="364"/>
    </location>
</feature>
<gene>
    <name evidence="2" type="ORF">PR048_018758</name>
</gene>
<feature type="compositionally biased region" description="Polar residues" evidence="1">
    <location>
        <begin position="365"/>
        <end position="401"/>
    </location>
</feature>
<accession>A0ABQ9HD40</accession>
<protein>
    <submittedName>
        <fullName evidence="2">Uncharacterized protein</fullName>
    </submittedName>
</protein>
<feature type="region of interest" description="Disordered" evidence="1">
    <location>
        <begin position="421"/>
        <end position="458"/>
    </location>
</feature>
<dbReference type="Proteomes" id="UP001159363">
    <property type="component" value="Chromosome 5"/>
</dbReference>
<feature type="compositionally biased region" description="Polar residues" evidence="1">
    <location>
        <begin position="435"/>
        <end position="448"/>
    </location>
</feature>
<sequence>MENHGNHQQTKRSIDEIIEHMTADIQNNDGQYVPLGFTPPATPVGVAGHWSEYTTSPAVSHSYRPVSLPALGNTPENQVYIQEFPIHYDFSSAPHVPKQGDVSHNYFYPTPQQAINIPESREMIGTVFDGDGNIVKVVYGNRALSANGSGMMPQSYTVAQEMPENVQHHVGSFMSFHQPGIMESNTMGSVRDYGLFGSSEVMQQQPPTMQQASQLHFQDSVSTSNHSRAQLIENLVGNWVPNQSGTYSPFGCMDNVMRPVPNTNQQGIQTVPIAPESESDQKGIGRGIARKARIVAEVRPMRLSYSDVLAKSVPQPPVSGIAAKSNVSVQNSGNKSDGGGKSKSGTSSKPGSGKKKNVVLKRQHSSGSDEQNGSTAQIKTVQSPGTTRKSASGGIKNSFSSSLPRKWVSLDDLDSDKQNVKLEEGQFHARENVQKEINSASKSATSENNTKKMGGISTSKNKQGKLYLIISL</sequence>
<evidence type="ECO:0000313" key="3">
    <source>
        <dbReference type="Proteomes" id="UP001159363"/>
    </source>
</evidence>
<proteinExistence type="predicted"/>
<evidence type="ECO:0000313" key="2">
    <source>
        <dbReference type="EMBL" id="KAJ8882270.1"/>
    </source>
</evidence>
<name>A0ABQ9HD40_9NEOP</name>
<reference evidence="2 3" key="1">
    <citation type="submission" date="2023-02" db="EMBL/GenBank/DDBJ databases">
        <title>LHISI_Scaffold_Assembly.</title>
        <authorList>
            <person name="Stuart O.P."/>
            <person name="Cleave R."/>
            <person name="Magrath M.J.L."/>
            <person name="Mikheyev A.S."/>
        </authorList>
    </citation>
    <scope>NUCLEOTIDE SEQUENCE [LARGE SCALE GENOMIC DNA]</scope>
    <source>
        <strain evidence="2">Daus_M_001</strain>
        <tissue evidence="2">Leg muscle</tissue>
    </source>
</reference>
<comment type="caution">
    <text evidence="2">The sequence shown here is derived from an EMBL/GenBank/DDBJ whole genome shotgun (WGS) entry which is preliminary data.</text>
</comment>
<evidence type="ECO:0000256" key="1">
    <source>
        <dbReference type="SAM" id="MobiDB-lite"/>
    </source>
</evidence>
<feature type="compositionally biased region" description="Basic and acidic residues" evidence="1">
    <location>
        <begin position="421"/>
        <end position="434"/>
    </location>
</feature>